<dbReference type="Proteomes" id="UP001489004">
    <property type="component" value="Unassembled WGS sequence"/>
</dbReference>
<gene>
    <name evidence="2" type="ORF">WJX72_004014</name>
</gene>
<evidence type="ECO:0000259" key="1">
    <source>
        <dbReference type="Pfam" id="PF13472"/>
    </source>
</evidence>
<dbReference type="Pfam" id="PF13472">
    <property type="entry name" value="Lipase_GDSL_2"/>
    <property type="match status" value="1"/>
</dbReference>
<sequence>MAAEVQKAEAQQGFDLLFYGDSITEHWRGTSMGAPDSTGPSIHDMWNKYFGSYNADVMAIAADQIEHLHWRLLNGEMPTVHPPRAAVVLIGTNDFEAAGRCGAGEQGMTAAADGVGDRLERVLGLMRERMPATHIIIMALLPRSYEQPGQWPSQYSKGMMIVNDRMEALASSDDQLHFIDCNAAYLLPDGSMNVKLVPDGVHPNAEGHGLMAECLLPLITQFVHPQPGGPVSEPDDAVQHDLKWQEVAKMLSL</sequence>
<dbReference type="AlphaFoldDB" id="A0AAW1R5R9"/>
<reference evidence="2 3" key="1">
    <citation type="journal article" date="2024" name="Nat. Commun.">
        <title>Phylogenomics reveals the evolutionary origins of lichenization in chlorophyte algae.</title>
        <authorList>
            <person name="Puginier C."/>
            <person name="Libourel C."/>
            <person name="Otte J."/>
            <person name="Skaloud P."/>
            <person name="Haon M."/>
            <person name="Grisel S."/>
            <person name="Petersen M."/>
            <person name="Berrin J.G."/>
            <person name="Delaux P.M."/>
            <person name="Dal Grande F."/>
            <person name="Keller J."/>
        </authorList>
    </citation>
    <scope>NUCLEOTIDE SEQUENCE [LARGE SCALE GENOMIC DNA]</scope>
    <source>
        <strain evidence="2 3">SAG 2043</strain>
    </source>
</reference>
<protein>
    <recommendedName>
        <fullName evidence="1">SGNH hydrolase-type esterase domain-containing protein</fullName>
    </recommendedName>
</protein>
<name>A0AAW1R5R9_9CHLO</name>
<dbReference type="EMBL" id="JALJOR010000001">
    <property type="protein sequence ID" value="KAK9829121.1"/>
    <property type="molecule type" value="Genomic_DNA"/>
</dbReference>
<comment type="caution">
    <text evidence="2">The sequence shown here is derived from an EMBL/GenBank/DDBJ whole genome shotgun (WGS) entry which is preliminary data.</text>
</comment>
<dbReference type="Gene3D" id="3.40.50.1110">
    <property type="entry name" value="SGNH hydrolase"/>
    <property type="match status" value="1"/>
</dbReference>
<proteinExistence type="predicted"/>
<dbReference type="InterPro" id="IPR036514">
    <property type="entry name" value="SGNH_hydro_sf"/>
</dbReference>
<evidence type="ECO:0000313" key="2">
    <source>
        <dbReference type="EMBL" id="KAK9829121.1"/>
    </source>
</evidence>
<dbReference type="PANTHER" id="PTHR30383">
    <property type="entry name" value="THIOESTERASE 1/PROTEASE 1/LYSOPHOSPHOLIPASE L1"/>
    <property type="match status" value="1"/>
</dbReference>
<dbReference type="InterPro" id="IPR051532">
    <property type="entry name" value="Ester_Hydrolysis_Enzymes"/>
</dbReference>
<dbReference type="SUPFAM" id="SSF52266">
    <property type="entry name" value="SGNH hydrolase"/>
    <property type="match status" value="1"/>
</dbReference>
<feature type="domain" description="SGNH hydrolase-type esterase" evidence="1">
    <location>
        <begin position="18"/>
        <end position="209"/>
    </location>
</feature>
<accession>A0AAW1R5R9</accession>
<dbReference type="InterPro" id="IPR013830">
    <property type="entry name" value="SGNH_hydro"/>
</dbReference>
<organism evidence="2 3">
    <name type="scientific">[Myrmecia] bisecta</name>
    <dbReference type="NCBI Taxonomy" id="41462"/>
    <lineage>
        <taxon>Eukaryota</taxon>
        <taxon>Viridiplantae</taxon>
        <taxon>Chlorophyta</taxon>
        <taxon>core chlorophytes</taxon>
        <taxon>Trebouxiophyceae</taxon>
        <taxon>Trebouxiales</taxon>
        <taxon>Trebouxiaceae</taxon>
        <taxon>Myrmecia</taxon>
    </lineage>
</organism>
<evidence type="ECO:0000313" key="3">
    <source>
        <dbReference type="Proteomes" id="UP001489004"/>
    </source>
</evidence>
<keyword evidence="3" id="KW-1185">Reference proteome</keyword>